<dbReference type="Proteomes" id="UP001059617">
    <property type="component" value="Chromosome"/>
</dbReference>
<dbReference type="SMART" id="SM00346">
    <property type="entry name" value="HTH_ICLR"/>
    <property type="match status" value="1"/>
</dbReference>
<dbReference type="InterPro" id="IPR036390">
    <property type="entry name" value="WH_DNA-bd_sf"/>
</dbReference>
<dbReference type="PANTHER" id="PTHR30136:SF35">
    <property type="entry name" value="HTH-TYPE TRANSCRIPTIONAL REGULATOR RV1719"/>
    <property type="match status" value="1"/>
</dbReference>
<dbReference type="InterPro" id="IPR005471">
    <property type="entry name" value="Tscrpt_reg_IclR_N"/>
</dbReference>
<dbReference type="SUPFAM" id="SSF55781">
    <property type="entry name" value="GAF domain-like"/>
    <property type="match status" value="1"/>
</dbReference>
<proteinExistence type="predicted"/>
<dbReference type="InterPro" id="IPR014757">
    <property type="entry name" value="Tscrpt_reg_IclR_C"/>
</dbReference>
<feature type="domain" description="IclR-ED" evidence="5">
    <location>
        <begin position="69"/>
        <end position="244"/>
    </location>
</feature>
<dbReference type="Pfam" id="PF01614">
    <property type="entry name" value="IclR_C"/>
    <property type="match status" value="1"/>
</dbReference>
<name>A0ABY5VUT5_9ACTN</name>
<organism evidence="6 7">
    <name type="scientific">Dactylosporangium fulvum</name>
    <dbReference type="NCBI Taxonomy" id="53359"/>
    <lineage>
        <taxon>Bacteria</taxon>
        <taxon>Bacillati</taxon>
        <taxon>Actinomycetota</taxon>
        <taxon>Actinomycetes</taxon>
        <taxon>Micromonosporales</taxon>
        <taxon>Micromonosporaceae</taxon>
        <taxon>Dactylosporangium</taxon>
    </lineage>
</organism>
<dbReference type="PROSITE" id="PS51078">
    <property type="entry name" value="ICLR_ED"/>
    <property type="match status" value="1"/>
</dbReference>
<evidence type="ECO:0000313" key="7">
    <source>
        <dbReference type="Proteomes" id="UP001059617"/>
    </source>
</evidence>
<evidence type="ECO:0000259" key="5">
    <source>
        <dbReference type="PROSITE" id="PS51078"/>
    </source>
</evidence>
<dbReference type="RefSeq" id="WP_259858006.1">
    <property type="nucleotide sequence ID" value="NZ_BAAAST010000007.1"/>
</dbReference>
<dbReference type="InterPro" id="IPR029016">
    <property type="entry name" value="GAF-like_dom_sf"/>
</dbReference>
<accession>A0ABY5VUT5</accession>
<dbReference type="EMBL" id="CP073720">
    <property type="protein sequence ID" value="UWP80248.1"/>
    <property type="molecule type" value="Genomic_DNA"/>
</dbReference>
<evidence type="ECO:0000313" key="6">
    <source>
        <dbReference type="EMBL" id="UWP80248.1"/>
    </source>
</evidence>
<reference evidence="6" key="2">
    <citation type="submission" date="2022-09" db="EMBL/GenBank/DDBJ databases">
        <title>Biosynthetic gene clusters of Dactylosporangioum fulvum.</title>
        <authorList>
            <person name="Caradec T."/>
        </authorList>
    </citation>
    <scope>NUCLEOTIDE SEQUENCE</scope>
    <source>
        <strain evidence="6">NRRL B-16292</strain>
    </source>
</reference>
<keyword evidence="3" id="KW-0804">Transcription</keyword>
<dbReference type="PANTHER" id="PTHR30136">
    <property type="entry name" value="HELIX-TURN-HELIX TRANSCRIPTIONAL REGULATOR, ICLR FAMILY"/>
    <property type="match status" value="1"/>
</dbReference>
<dbReference type="InterPro" id="IPR050707">
    <property type="entry name" value="HTH_MetabolicPath_Reg"/>
</dbReference>
<feature type="domain" description="HTH iclR-type" evidence="4">
    <location>
        <begin position="7"/>
        <end position="68"/>
    </location>
</feature>
<sequence>MTRESTPSSVDNALRVLLLFQTRQLLRVADVADDLSVARSTAHRLLVALVNRGFATQDPTTRAYTLGPVLMDIGISAVATLDIRAVAKEPMTSLAEALNETVSLVVLEGANARFLDSIESTHALRVGSRNGQLLPAHCVSGGKALLSRLSPSQLDTLYPAEDLATVTPNSIKTKSNLLAELDQIRRVGYAVNAAESEQGVSAVAVLFEAGGSRAAISVAAPTSRVSARDLDKVGRTMVKVLQHG</sequence>
<evidence type="ECO:0000259" key="4">
    <source>
        <dbReference type="PROSITE" id="PS51077"/>
    </source>
</evidence>
<reference evidence="6" key="1">
    <citation type="submission" date="2021-04" db="EMBL/GenBank/DDBJ databases">
        <authorList>
            <person name="Hartkoorn R.C."/>
            <person name="Beaudoing E."/>
            <person name="Hot D."/>
        </authorList>
    </citation>
    <scope>NUCLEOTIDE SEQUENCE</scope>
    <source>
        <strain evidence="6">NRRL B-16292</strain>
    </source>
</reference>
<dbReference type="InterPro" id="IPR036388">
    <property type="entry name" value="WH-like_DNA-bd_sf"/>
</dbReference>
<dbReference type="Gene3D" id="1.10.10.10">
    <property type="entry name" value="Winged helix-like DNA-binding domain superfamily/Winged helix DNA-binding domain"/>
    <property type="match status" value="1"/>
</dbReference>
<keyword evidence="1" id="KW-0805">Transcription regulation</keyword>
<evidence type="ECO:0000256" key="3">
    <source>
        <dbReference type="ARBA" id="ARBA00023163"/>
    </source>
</evidence>
<dbReference type="PROSITE" id="PS51077">
    <property type="entry name" value="HTH_ICLR"/>
    <property type="match status" value="1"/>
</dbReference>
<dbReference type="Pfam" id="PF09339">
    <property type="entry name" value="HTH_IclR"/>
    <property type="match status" value="1"/>
</dbReference>
<keyword evidence="7" id="KW-1185">Reference proteome</keyword>
<dbReference type="SUPFAM" id="SSF46785">
    <property type="entry name" value="Winged helix' DNA-binding domain"/>
    <property type="match status" value="1"/>
</dbReference>
<evidence type="ECO:0000256" key="1">
    <source>
        <dbReference type="ARBA" id="ARBA00023015"/>
    </source>
</evidence>
<dbReference type="Gene3D" id="3.30.450.40">
    <property type="match status" value="1"/>
</dbReference>
<gene>
    <name evidence="6" type="ORF">Dfulv_34515</name>
</gene>
<evidence type="ECO:0000256" key="2">
    <source>
        <dbReference type="ARBA" id="ARBA00023125"/>
    </source>
</evidence>
<protein>
    <submittedName>
        <fullName evidence="6">IclR family transcriptional regulator</fullName>
    </submittedName>
</protein>
<keyword evidence="2" id="KW-0238">DNA-binding</keyword>